<reference evidence="1" key="1">
    <citation type="journal article" date="2014" name="Front. Microbiol.">
        <title>High frequency of phylogenetically diverse reductive dehalogenase-homologous genes in deep subseafloor sedimentary metagenomes.</title>
        <authorList>
            <person name="Kawai M."/>
            <person name="Futagami T."/>
            <person name="Toyoda A."/>
            <person name="Takaki Y."/>
            <person name="Nishi S."/>
            <person name="Hori S."/>
            <person name="Arai W."/>
            <person name="Tsubouchi T."/>
            <person name="Morono Y."/>
            <person name="Uchiyama I."/>
            <person name="Ito T."/>
            <person name="Fujiyama A."/>
            <person name="Inagaki F."/>
            <person name="Takami H."/>
        </authorList>
    </citation>
    <scope>NUCLEOTIDE SEQUENCE</scope>
    <source>
        <strain evidence="1">Expedition CK06-06</strain>
    </source>
</reference>
<feature type="non-terminal residue" evidence="1">
    <location>
        <position position="45"/>
    </location>
</feature>
<dbReference type="EMBL" id="BARV01007896">
    <property type="protein sequence ID" value="GAI14166.1"/>
    <property type="molecule type" value="Genomic_DNA"/>
</dbReference>
<organism evidence="1">
    <name type="scientific">marine sediment metagenome</name>
    <dbReference type="NCBI Taxonomy" id="412755"/>
    <lineage>
        <taxon>unclassified sequences</taxon>
        <taxon>metagenomes</taxon>
        <taxon>ecological metagenomes</taxon>
    </lineage>
</organism>
<dbReference type="PANTHER" id="PTHR38449:SF1">
    <property type="entry name" value="REGULATORY PROTEIN SSL2874-RELATED"/>
    <property type="match status" value="1"/>
</dbReference>
<dbReference type="Pfam" id="PF04025">
    <property type="entry name" value="RemA-like"/>
    <property type="match status" value="1"/>
</dbReference>
<name>X1M7W4_9ZZZZ</name>
<gene>
    <name evidence="1" type="ORF">S06H3_16004</name>
</gene>
<proteinExistence type="predicted"/>
<dbReference type="PANTHER" id="PTHR38449">
    <property type="entry name" value="REGULATORY PROTEIN TM_1690-RELATED"/>
    <property type="match status" value="1"/>
</dbReference>
<sequence>MSTRLVHIGFGNYLSRDRIVAIAVPGSAPIKRSVQSARDKELIID</sequence>
<evidence type="ECO:0008006" key="2">
    <source>
        <dbReference type="Google" id="ProtNLM"/>
    </source>
</evidence>
<accession>X1M7W4</accession>
<dbReference type="AlphaFoldDB" id="X1M7W4"/>
<evidence type="ECO:0000313" key="1">
    <source>
        <dbReference type="EMBL" id="GAI14166.1"/>
    </source>
</evidence>
<dbReference type="InterPro" id="IPR007169">
    <property type="entry name" value="RemA-like"/>
</dbReference>
<protein>
    <recommendedName>
        <fullName evidence="2">DUF370 domain-containing protein</fullName>
    </recommendedName>
</protein>
<comment type="caution">
    <text evidence="1">The sequence shown here is derived from an EMBL/GenBank/DDBJ whole genome shotgun (WGS) entry which is preliminary data.</text>
</comment>